<dbReference type="KEGG" id="ssg:Selsp_0352"/>
<evidence type="ECO:0000313" key="7">
    <source>
        <dbReference type="Proteomes" id="UP000011124"/>
    </source>
</evidence>
<feature type="region of interest" description="Disordered" evidence="1">
    <location>
        <begin position="1123"/>
        <end position="1153"/>
    </location>
</feature>
<dbReference type="InterPro" id="IPR036709">
    <property type="entry name" value="Autotransporte_beta_dom_sf"/>
</dbReference>
<organism evidence="5 6">
    <name type="scientific">Selenomonas sputigena (strain ATCC 35185 / DSM 20758 / CCUG 44933 / VPI D19B-28)</name>
    <dbReference type="NCBI Taxonomy" id="546271"/>
    <lineage>
        <taxon>Bacteria</taxon>
        <taxon>Bacillati</taxon>
        <taxon>Bacillota</taxon>
        <taxon>Negativicutes</taxon>
        <taxon>Selenomonadales</taxon>
        <taxon>Selenomonadaceae</taxon>
        <taxon>Selenomonas</taxon>
    </lineage>
</organism>
<dbReference type="OrthoDB" id="1659960at2"/>
<keyword evidence="2" id="KW-0732">Signal</keyword>
<feature type="domain" description="Autotransporter" evidence="3">
    <location>
        <begin position="1979"/>
        <end position="2244"/>
    </location>
</feature>
<evidence type="ECO:0000256" key="2">
    <source>
        <dbReference type="SAM" id="SignalP"/>
    </source>
</evidence>
<dbReference type="STRING" id="546271.Selsp_0352"/>
<proteinExistence type="predicted"/>
<dbReference type="RefSeq" id="WP_006193709.1">
    <property type="nucleotide sequence ID" value="NC_015437.1"/>
</dbReference>
<accession>C9LXY9</accession>
<dbReference type="EMBL" id="CP002637">
    <property type="protein sequence ID" value="AEB99325.1"/>
    <property type="molecule type" value="Genomic_DNA"/>
</dbReference>
<evidence type="ECO:0000313" key="6">
    <source>
        <dbReference type="Proteomes" id="UP000003505"/>
    </source>
</evidence>
<feature type="compositionally biased region" description="Low complexity" evidence="1">
    <location>
        <begin position="1123"/>
        <end position="1133"/>
    </location>
</feature>
<sequence length="2244" mass="229000">MFNKKSSRHSLALFVALALGSGALLAPSTAGAADVSGQNVEIDDAHAPSNNAEHPGGGAAFGTAAGFIKDEHDNGNVKDNTLTFKNLSYNKYLYGGLTFGTGNVTGNKVFVDPATSPHQSISDGIFGGAANNGGNVTDNHATFNGTHLNGDLVGGMATDGGTGTVKKNTATLKGGNVHGSIYGGTTGNQASGDVLENEVLIEGGIVTGTGNVYGGYTDENSNVKGNTVTIKGGILNGIYGGYSSGTGEVSGNTVNLGDGTGAMAAGYAINGTLFGGQNTTDPSKVSNNTLNVNTNAVAHNIKNFSTINFNFNAYTNTTQSLLTLNDSHGTTIERLSDLKLKDVPRGSGTLIENASGLTINSYSGTLKLTAEKTETIIDKQGTTKIGYNAYQFRDSTETRSEGLEVWGGRSTIGNTTTKNTVTLNGNYTGRNAYGGRTDGTGSTATGEDATNHSIENTITLDGAGSIVNNMTGGMTLSAGGKATGNRAVLKAGTVNGSLTGGSVGSSGGDVTGNFVDVNGGTVHGTTYGGYASGTGKAEHNTVTLTGGTLNSDIYGGVASSGAAVKNIVNITAGSAAGHDVYGGFSTHGDATGNTVNITGGSVRNVDGGRSLNGHATNNIVNIGSADAAFGGSITGIINGGSGTTYGNDYRTGNTLNVKGNVSAANISNFAEINFYFNSHVNQSNSFLTLSDAGGTTLHSLSDLKINGEHGRKGTLLKNTGGTITISDGNARLVKTNENKELVLAKSSDSKSITYEGYAFAHQTAPTTVTEGGTTNTWGGRSIGGNSTRHNKITVASGTHTNIYGGWTAGSGTTAEDKDNSYENEVTLDGATTGNLYGGYTDNAAGKAEKNIVTVKSGTVSTDLYGGIANKTTGTGHVKENIVNISGGTINNVYGGYSAGSGEVSGNKVTATGGTGFNDVRGGYSTSGAANENKVTLGAVSTGAVTGGHGATAADGNEVTLTGTTVTGDVKGGEGATTKKNIVNLNGGVTINGALKGGTGTPGAAGEENKLNVKGTNSAQSISNFQKLHFDTTGATAANPLLNITGGATNLDWNTLDASGTSVNRTTLLKNTNGIHLSNYTAGTVKSKINEAGTTEYNIDVAKTGTLTTDITYQGYQFKGKTTATTEGTDTYGGRSKAGNTTTENELTVDSGSHTNIYGGWTSGAGSEAAADKQKDSTNNKATVKGAATATGNVIGGLTEVADGKATGNTVTVEKNLAANIIGGKAASGEASGNTVNLANATVNSVTGGDGTTTNNNTVNLNGSAQVTGALKGGSQASGTGNTLNVKGKNNKAGSIENIQKMNFDATGLAKDDTMLEDTNAAGTNVDWANLKASGTAAKPLTLLKNTHGINLTGYTGAAKSETGETTETNIDVRKTGTRITEITYEGYQFKGVTQATTVTEGAVTDTFGGRSKAGNSTRENTIEIASGTHTNVYGGWTSGSGSTATDKDNSYKNTVTVKGSANVTNTLYGGYTEAAGGKATENTVTVEAGATVQNIIGGKAAAEASNNTVNLANATVNSVTGGDGATTNNNIVNLKGNAQVTGALKGGSAANGTGNTLNVTGTNNKAGSISGFQKLTFDTTNADANPMLQVTGGAATDVDWTNLTATGAASETPKTLMENAAGINTNGRTGDAVKSELNTDATMETNIDVVKSGSTVTKLVYEGYTVKGSTKTTTYGADTWAGRSKAGNTTQDNTLTLDDASKSYTNVYGGWTSGTGTKAAADKQNNSLNNTVNYTAGTLTGTLYGGYAANGEASGNTVNLGAGTSAANIYGGFGSVTKNNTINLKGARVTGMVYGGSATNGTGNTLAVYKPSEVQNFAGVQNLHFHTDELTAGNTTPLLKLGTTTKDIRGLNIGVDRRGDAPKLKKGDKLLLMKTAGGDLTTDDKIENKIEGKQGMARRYTYEIKKENTGELTATVTQAGLGDDAKSPVETRAGLSNLVNQGADYIVESGISAAETALRADAGSSAKSDKSAQRKTAVSDNASYQLWAGVGANTMRVESGSHVDSKGWSLGVGWAREDEMKDGAKRLFSPFVEYGRGSYDSYLDNGAHGSGTIGYLGIGVLGKLTQKDGLWLEGSVRGGRATSDYQLHGSSDANYDGSNTYYGIHLGIGKTVELKKDSAIDAYARYFWSHQNGMSVKLSSGDDYDFASVDSHRLRLGFRYSQKDQQQGEFYTGLAWEYEFDGEARASIGGDAAPSPSLKGSSYMLELGYRFSPENSRVSYDLHLNGWQGKRKGITGGASVKWAF</sequence>
<evidence type="ECO:0000256" key="1">
    <source>
        <dbReference type="SAM" id="MobiDB-lite"/>
    </source>
</evidence>
<dbReference type="PROSITE" id="PS51208">
    <property type="entry name" value="AUTOTRANSPORTER"/>
    <property type="match status" value="1"/>
</dbReference>
<keyword evidence="7" id="KW-1185">Reference proteome</keyword>
<evidence type="ECO:0000313" key="5">
    <source>
        <dbReference type="EMBL" id="EEX76183.1"/>
    </source>
</evidence>
<dbReference type="eggNOG" id="COG3468">
    <property type="taxonomic scope" value="Bacteria"/>
</dbReference>
<dbReference type="HOGENOM" id="CLU_232472_0_0_9"/>
<feature type="compositionally biased region" description="Polar residues" evidence="1">
    <location>
        <begin position="1137"/>
        <end position="1153"/>
    </location>
</feature>
<dbReference type="SUPFAM" id="SSF103515">
    <property type="entry name" value="Autotransporter"/>
    <property type="match status" value="1"/>
</dbReference>
<evidence type="ECO:0000259" key="3">
    <source>
        <dbReference type="PROSITE" id="PS51208"/>
    </source>
</evidence>
<dbReference type="EMBL" id="ACKP02000050">
    <property type="protein sequence ID" value="EEX76183.1"/>
    <property type="molecule type" value="Genomic_DNA"/>
</dbReference>
<evidence type="ECO:0000313" key="4">
    <source>
        <dbReference type="EMBL" id="AEB99325.1"/>
    </source>
</evidence>
<protein>
    <submittedName>
        <fullName evidence="5">Outer membrane autotransporter barrel domain protein</fullName>
    </submittedName>
</protein>
<dbReference type="InterPro" id="IPR005546">
    <property type="entry name" value="Autotransporte_beta"/>
</dbReference>
<feature type="chain" id="PRO_5007912270" evidence="2">
    <location>
        <begin position="33"/>
        <end position="2244"/>
    </location>
</feature>
<feature type="signal peptide" evidence="2">
    <location>
        <begin position="1"/>
        <end position="32"/>
    </location>
</feature>
<reference evidence="4 7" key="2">
    <citation type="submission" date="2011-04" db="EMBL/GenBank/DDBJ databases">
        <title>The complete genome of Selenomonas sputigena DSM 20758.</title>
        <authorList>
            <consortium name="US DOE Joint Genome Institute (JGI-PGF)"/>
            <person name="Lucas S."/>
            <person name="Copeland A."/>
            <person name="Lapidus A."/>
            <person name="Bruce D."/>
            <person name="Goodwin L."/>
            <person name="Pitluck S."/>
            <person name="Peters L."/>
            <person name="Kyrpides N."/>
            <person name="Mavromatis K."/>
            <person name="Ivanova N."/>
            <person name="Ovchinnikova G."/>
            <person name="Teshima H."/>
            <person name="Detter J.C."/>
            <person name="Tapia R."/>
            <person name="Han C."/>
            <person name="Land M."/>
            <person name="Hauser L."/>
            <person name="Markowitz V."/>
            <person name="Cheng J.-F."/>
            <person name="Hugenholtz P."/>
            <person name="Woyke T."/>
            <person name="Wu D."/>
            <person name="Gronow S."/>
            <person name="Wellnitz S."/>
            <person name="Schneider S."/>
            <person name="Klenk H.-P."/>
            <person name="Eisen J.A."/>
        </authorList>
    </citation>
    <scope>NUCLEOTIDE SEQUENCE [LARGE SCALE GENOMIC DNA]</scope>
    <source>
        <strain evidence="4">ATCC 35185</strain>
        <strain evidence="7">ATCC 35185 / DSM 20758 / VPI D19B-28</strain>
    </source>
</reference>
<dbReference type="Proteomes" id="UP000011124">
    <property type="component" value="Chromosome"/>
</dbReference>
<dbReference type="Proteomes" id="UP000003505">
    <property type="component" value="Unassembled WGS sequence"/>
</dbReference>
<name>C9LXY9_SELS3</name>
<dbReference type="SMART" id="SM00869">
    <property type="entry name" value="Autotransporter"/>
    <property type="match status" value="1"/>
</dbReference>
<gene>
    <name evidence="4" type="ordered locus">Selsp_0352</name>
    <name evidence="5" type="ORF">SELSPUOL_02348</name>
</gene>
<reference evidence="5 6" key="1">
    <citation type="submission" date="2009-09" db="EMBL/GenBank/DDBJ databases">
        <authorList>
            <person name="Weinstock G."/>
            <person name="Sodergren E."/>
            <person name="Clifton S."/>
            <person name="Fulton L."/>
            <person name="Fulton B."/>
            <person name="Courtney L."/>
            <person name="Fronick C."/>
            <person name="Harrison M."/>
            <person name="Strong C."/>
            <person name="Farmer C."/>
            <person name="Delahaunty K."/>
            <person name="Markovic C."/>
            <person name="Hall O."/>
            <person name="Minx P."/>
            <person name="Tomlinson C."/>
            <person name="Mitreva M."/>
            <person name="Nelson J."/>
            <person name="Hou S."/>
            <person name="Wollam A."/>
            <person name="Pepin K.H."/>
            <person name="Johnson M."/>
            <person name="Bhonagiri V."/>
            <person name="Nash W.E."/>
            <person name="Warren W."/>
            <person name="Chinwalla A."/>
            <person name="Mardis E.R."/>
            <person name="Wilson R.K."/>
        </authorList>
    </citation>
    <scope>NUCLEOTIDE SEQUENCE [LARGE SCALE GENOMIC DNA]</scope>
    <source>
        <strain evidence="5">ATCC 35185</strain>
        <strain evidence="6">ATCC 35185 / DSM 20758 / VPI D19B-28</strain>
    </source>
</reference>